<evidence type="ECO:0000256" key="1">
    <source>
        <dbReference type="SAM" id="MobiDB-lite"/>
    </source>
</evidence>
<reference evidence="2 3" key="1">
    <citation type="submission" date="2019-03" db="EMBL/GenBank/DDBJ databases">
        <title>First draft genome of Liparis tanakae, snailfish: a comprehensive survey of snailfish specific genes.</title>
        <authorList>
            <person name="Kim W."/>
            <person name="Song I."/>
            <person name="Jeong J.-H."/>
            <person name="Kim D."/>
            <person name="Kim S."/>
            <person name="Ryu S."/>
            <person name="Song J.Y."/>
            <person name="Lee S.K."/>
        </authorList>
    </citation>
    <scope>NUCLEOTIDE SEQUENCE [LARGE SCALE GENOMIC DNA]</scope>
    <source>
        <tissue evidence="2">Muscle</tissue>
    </source>
</reference>
<proteinExistence type="predicted"/>
<dbReference type="AlphaFoldDB" id="A0A4Z2INZ3"/>
<accession>A0A4Z2INZ3</accession>
<sequence>MESTTQTLPNSGGMPSVAPEELVKSWSLARVKGLMKPCCCVALCEMRIRMDRNHFENDAEPPEWTEMAFRGAKDRCTLTHQDVVRHLVVSEVEEVIPEALRDGGPDTEDLGDVLSSDHHVSVVKLDVHVRLLVQQVVGAACRSQANQLPEVTRSPPNAKENKEDKRIHEGKRKINKKHRCYGSPLRWGNKNVLENTNENQTPRSECQLRKCNLTPDHGFVFGNLALTVTLCTF</sequence>
<evidence type="ECO:0000313" key="2">
    <source>
        <dbReference type="EMBL" id="TNN78893.1"/>
    </source>
</evidence>
<feature type="region of interest" description="Disordered" evidence="1">
    <location>
        <begin position="147"/>
        <end position="172"/>
    </location>
</feature>
<dbReference type="EMBL" id="SRLO01000069">
    <property type="protein sequence ID" value="TNN78893.1"/>
    <property type="molecule type" value="Genomic_DNA"/>
</dbReference>
<name>A0A4Z2INZ3_9TELE</name>
<gene>
    <name evidence="2" type="ORF">EYF80_010819</name>
</gene>
<evidence type="ECO:0000313" key="3">
    <source>
        <dbReference type="Proteomes" id="UP000314294"/>
    </source>
</evidence>
<protein>
    <submittedName>
        <fullName evidence="2">Uncharacterized protein</fullName>
    </submittedName>
</protein>
<organism evidence="2 3">
    <name type="scientific">Liparis tanakae</name>
    <name type="common">Tanaka's snailfish</name>
    <dbReference type="NCBI Taxonomy" id="230148"/>
    <lineage>
        <taxon>Eukaryota</taxon>
        <taxon>Metazoa</taxon>
        <taxon>Chordata</taxon>
        <taxon>Craniata</taxon>
        <taxon>Vertebrata</taxon>
        <taxon>Euteleostomi</taxon>
        <taxon>Actinopterygii</taxon>
        <taxon>Neopterygii</taxon>
        <taxon>Teleostei</taxon>
        <taxon>Neoteleostei</taxon>
        <taxon>Acanthomorphata</taxon>
        <taxon>Eupercaria</taxon>
        <taxon>Perciformes</taxon>
        <taxon>Cottioidei</taxon>
        <taxon>Cottales</taxon>
        <taxon>Liparidae</taxon>
        <taxon>Liparis</taxon>
    </lineage>
</organism>
<comment type="caution">
    <text evidence="2">The sequence shown here is derived from an EMBL/GenBank/DDBJ whole genome shotgun (WGS) entry which is preliminary data.</text>
</comment>
<keyword evidence="3" id="KW-1185">Reference proteome</keyword>
<dbReference type="Proteomes" id="UP000314294">
    <property type="component" value="Unassembled WGS sequence"/>
</dbReference>